<reference evidence="1 2" key="1">
    <citation type="submission" date="2018-11" db="EMBL/GenBank/DDBJ databases">
        <title>Trebonia kvetii gen.nov., sp.nov., a novel acidophilic actinobacterium, and proposal of the new actinobacterial family Treboniaceae fam. nov.</title>
        <authorList>
            <person name="Rapoport D."/>
            <person name="Sagova-Mareckova M."/>
            <person name="Sedlacek I."/>
            <person name="Provaznik J."/>
            <person name="Kralova S."/>
            <person name="Pavlinic D."/>
            <person name="Benes V."/>
            <person name="Kopecky J."/>
        </authorList>
    </citation>
    <scope>NUCLEOTIDE SEQUENCE [LARGE SCALE GENOMIC DNA]</scope>
    <source>
        <strain evidence="1 2">15Tr583</strain>
    </source>
</reference>
<gene>
    <name evidence="1" type="ORF">EAS64_13655</name>
</gene>
<evidence type="ECO:0000313" key="1">
    <source>
        <dbReference type="EMBL" id="TVZ05563.1"/>
    </source>
</evidence>
<evidence type="ECO:0000313" key="2">
    <source>
        <dbReference type="Proteomes" id="UP000460272"/>
    </source>
</evidence>
<keyword evidence="2" id="KW-1185">Reference proteome</keyword>
<organism evidence="1 2">
    <name type="scientific">Trebonia kvetii</name>
    <dbReference type="NCBI Taxonomy" id="2480626"/>
    <lineage>
        <taxon>Bacteria</taxon>
        <taxon>Bacillati</taxon>
        <taxon>Actinomycetota</taxon>
        <taxon>Actinomycetes</taxon>
        <taxon>Streptosporangiales</taxon>
        <taxon>Treboniaceae</taxon>
        <taxon>Trebonia</taxon>
    </lineage>
</organism>
<sequence>MTGTGGKPDALLLDEMFSSAIADDLAARGTDCRAVAADVLLRALSDLEIFETALLEVPGHRDEQRAGLRIAARRPPGGD</sequence>
<protein>
    <submittedName>
        <fullName evidence="1">Uncharacterized protein</fullName>
    </submittedName>
</protein>
<dbReference type="Proteomes" id="UP000460272">
    <property type="component" value="Unassembled WGS sequence"/>
</dbReference>
<dbReference type="EMBL" id="RPFW01000002">
    <property type="protein sequence ID" value="TVZ05563.1"/>
    <property type="molecule type" value="Genomic_DNA"/>
</dbReference>
<dbReference type="RefSeq" id="WP_145853264.1">
    <property type="nucleotide sequence ID" value="NZ_RPFW01000002.1"/>
</dbReference>
<comment type="caution">
    <text evidence="1">The sequence shown here is derived from an EMBL/GenBank/DDBJ whole genome shotgun (WGS) entry which is preliminary data.</text>
</comment>
<name>A0A6P2C7Q3_9ACTN</name>
<proteinExistence type="predicted"/>
<accession>A0A6P2C7Q3</accession>
<dbReference type="AlphaFoldDB" id="A0A6P2C7Q3"/>